<accession>A0A0A9EM24</accession>
<evidence type="ECO:0000256" key="1">
    <source>
        <dbReference type="SAM" id="MobiDB-lite"/>
    </source>
</evidence>
<feature type="region of interest" description="Disordered" evidence="1">
    <location>
        <begin position="44"/>
        <end position="74"/>
    </location>
</feature>
<organism evidence="2">
    <name type="scientific">Arundo donax</name>
    <name type="common">Giant reed</name>
    <name type="synonym">Donax arundinaceus</name>
    <dbReference type="NCBI Taxonomy" id="35708"/>
    <lineage>
        <taxon>Eukaryota</taxon>
        <taxon>Viridiplantae</taxon>
        <taxon>Streptophyta</taxon>
        <taxon>Embryophyta</taxon>
        <taxon>Tracheophyta</taxon>
        <taxon>Spermatophyta</taxon>
        <taxon>Magnoliopsida</taxon>
        <taxon>Liliopsida</taxon>
        <taxon>Poales</taxon>
        <taxon>Poaceae</taxon>
        <taxon>PACMAD clade</taxon>
        <taxon>Arundinoideae</taxon>
        <taxon>Arundineae</taxon>
        <taxon>Arundo</taxon>
    </lineage>
</organism>
<reference evidence="2" key="2">
    <citation type="journal article" date="2015" name="Data Brief">
        <title>Shoot transcriptome of the giant reed, Arundo donax.</title>
        <authorList>
            <person name="Barrero R.A."/>
            <person name="Guerrero F.D."/>
            <person name="Moolhuijzen P."/>
            <person name="Goolsby J.A."/>
            <person name="Tidwell J."/>
            <person name="Bellgard S.E."/>
            <person name="Bellgard M.I."/>
        </authorList>
    </citation>
    <scope>NUCLEOTIDE SEQUENCE</scope>
    <source>
        <tissue evidence="2">Shoot tissue taken approximately 20 cm above the soil surface</tissue>
    </source>
</reference>
<reference evidence="2" key="1">
    <citation type="submission" date="2014-09" db="EMBL/GenBank/DDBJ databases">
        <authorList>
            <person name="Magalhaes I.L.F."/>
            <person name="Oliveira U."/>
            <person name="Santos F.R."/>
            <person name="Vidigal T.H.D.A."/>
            <person name="Brescovit A.D."/>
            <person name="Santos A.J."/>
        </authorList>
    </citation>
    <scope>NUCLEOTIDE SEQUENCE</scope>
    <source>
        <tissue evidence="2">Shoot tissue taken approximately 20 cm above the soil surface</tissue>
    </source>
</reference>
<evidence type="ECO:0000313" key="2">
    <source>
        <dbReference type="EMBL" id="JAD98920.1"/>
    </source>
</evidence>
<dbReference type="AlphaFoldDB" id="A0A0A9EM24"/>
<feature type="region of interest" description="Disordered" evidence="1">
    <location>
        <begin position="136"/>
        <end position="156"/>
    </location>
</feature>
<sequence>MPSPPAAPALGSVMTKENRAANDAVALVCATRNATGWVQSTVPALEEGTPVSRVSPTEPLRRNESPSSVRSEKDSVAESMLTFLAATASAVADAGGAVSVSSRSGKNWRTARRYEAIGGDGRRVGSWEISRGRGSGLMREAFGSTRSRGGAEHGGG</sequence>
<name>A0A0A9EM24_ARUDO</name>
<dbReference type="EMBL" id="GBRH01198975">
    <property type="protein sequence ID" value="JAD98920.1"/>
    <property type="molecule type" value="Transcribed_RNA"/>
</dbReference>
<proteinExistence type="predicted"/>
<protein>
    <submittedName>
        <fullName evidence="2">Uncharacterized protein</fullName>
    </submittedName>
</protein>
<feature type="compositionally biased region" description="Basic and acidic residues" evidence="1">
    <location>
        <begin position="59"/>
        <end position="74"/>
    </location>
</feature>